<dbReference type="EMBL" id="BJZV01000049">
    <property type="protein sequence ID" value="GEP12578.1"/>
    <property type="molecule type" value="Genomic_DNA"/>
</dbReference>
<sequence length="128" mass="14547">MAYVKAVDEAFGQGVDYAMLVKKYGGSADRGPERKYSPAVCLGASKRAVTGYPEEKHVSTSYVERQNFNMPMGMRRFTRLTNAFSKKLESHYHALSLYFVFYNFVRIHKTLKQTSAKAAGLSDRLWSM</sequence>
<protein>
    <recommendedName>
        <fullName evidence="3">IS1 transposase</fullName>
    </recommendedName>
</protein>
<name>A0A512JRI8_9HYPH</name>
<dbReference type="AlphaFoldDB" id="A0A512JRI8"/>
<keyword evidence="2" id="KW-1185">Reference proteome</keyword>
<proteinExistence type="predicted"/>
<gene>
    <name evidence="1" type="ORF">MGN01_44230</name>
</gene>
<accession>A0A512JRI8</accession>
<dbReference type="RefSeq" id="WP_147048928.1">
    <property type="nucleotide sequence ID" value="NZ_BJZV01000049.1"/>
</dbReference>
<dbReference type="Proteomes" id="UP000321750">
    <property type="component" value="Unassembled WGS sequence"/>
</dbReference>
<evidence type="ECO:0000313" key="1">
    <source>
        <dbReference type="EMBL" id="GEP12578.1"/>
    </source>
</evidence>
<evidence type="ECO:0000313" key="2">
    <source>
        <dbReference type="Proteomes" id="UP000321750"/>
    </source>
</evidence>
<reference evidence="1 2" key="1">
    <citation type="submission" date="2019-07" db="EMBL/GenBank/DDBJ databases">
        <title>Whole genome shotgun sequence of Methylobacterium gnaphalii NBRC 107716.</title>
        <authorList>
            <person name="Hosoyama A."/>
            <person name="Uohara A."/>
            <person name="Ohji S."/>
            <person name="Ichikawa N."/>
        </authorList>
    </citation>
    <scope>NUCLEOTIDE SEQUENCE [LARGE SCALE GENOMIC DNA]</scope>
    <source>
        <strain evidence="1 2">NBRC 107716</strain>
    </source>
</reference>
<organism evidence="1 2">
    <name type="scientific">Methylobacterium gnaphalii</name>
    <dbReference type="NCBI Taxonomy" id="1010610"/>
    <lineage>
        <taxon>Bacteria</taxon>
        <taxon>Pseudomonadati</taxon>
        <taxon>Pseudomonadota</taxon>
        <taxon>Alphaproteobacteria</taxon>
        <taxon>Hyphomicrobiales</taxon>
        <taxon>Methylobacteriaceae</taxon>
        <taxon>Methylobacterium</taxon>
    </lineage>
</organism>
<evidence type="ECO:0008006" key="3">
    <source>
        <dbReference type="Google" id="ProtNLM"/>
    </source>
</evidence>
<comment type="caution">
    <text evidence="1">The sequence shown here is derived from an EMBL/GenBank/DDBJ whole genome shotgun (WGS) entry which is preliminary data.</text>
</comment>
<dbReference type="OrthoDB" id="7197613at2"/>